<dbReference type="AlphaFoldDB" id="A0A7W6P6R5"/>
<dbReference type="Proteomes" id="UP000642938">
    <property type="component" value="Unassembled WGS sequence"/>
</dbReference>
<comment type="caution">
    <text evidence="9">The sequence shown here is derived from an EMBL/GenBank/DDBJ whole genome shotgun (WGS) entry which is preliminary data.</text>
</comment>
<dbReference type="GO" id="GO:0045493">
    <property type="term" value="P:xylan catabolic process"/>
    <property type="evidence" value="ECO:0007669"/>
    <property type="project" value="UniProtKB-KW"/>
</dbReference>
<reference evidence="9 10" key="3">
    <citation type="submission" date="2020-08" db="EMBL/GenBank/DDBJ databases">
        <title>Genomic Encyclopedia of Type Strains, Phase IV (KMG-IV): sequencing the most valuable type-strain genomes for metagenomic binning, comparative biology and taxonomic classification.</title>
        <authorList>
            <person name="Goeker M."/>
        </authorList>
    </citation>
    <scope>NUCLEOTIDE SEQUENCE [LARGE SCALE GENOMIC DNA]</scope>
    <source>
        <strain evidence="9 10">DSM 100774</strain>
    </source>
</reference>
<dbReference type="Pfam" id="PF00331">
    <property type="entry name" value="Glyco_hydro_10"/>
    <property type="match status" value="1"/>
</dbReference>
<dbReference type="GO" id="GO:0031176">
    <property type="term" value="F:endo-1,4-beta-xylanase activity"/>
    <property type="evidence" value="ECO:0007669"/>
    <property type="project" value="UniProtKB-EC"/>
</dbReference>
<dbReference type="EMBL" id="BMHZ01000001">
    <property type="protein sequence ID" value="GGG94449.1"/>
    <property type="molecule type" value="Genomic_DNA"/>
</dbReference>
<keyword evidence="1 6" id="KW-0378">Hydrolase</keyword>
<feature type="domain" description="GH10" evidence="7">
    <location>
        <begin position="25"/>
        <end position="359"/>
    </location>
</feature>
<dbReference type="PANTHER" id="PTHR31490">
    <property type="entry name" value="GLYCOSYL HYDROLASE"/>
    <property type="match status" value="1"/>
</dbReference>
<evidence type="ECO:0000313" key="8">
    <source>
        <dbReference type="EMBL" id="GGG94449.1"/>
    </source>
</evidence>
<dbReference type="SMART" id="SM00633">
    <property type="entry name" value="Glyco_10"/>
    <property type="match status" value="1"/>
</dbReference>
<dbReference type="PROSITE" id="PS00591">
    <property type="entry name" value="GH10_1"/>
    <property type="match status" value="1"/>
</dbReference>
<sequence length="359" mass="41878">MSWKPNKLRTISFYLLFLILPLVAYKRAEGLKDYYKDYFPIGVAVKPSDLRSDEKSLILTHFSSITAENAMKMGPIHPFEKKYFWQIADSIVQFGLDHQLKIRGHCLVWHGQTPRWLFKDSTGNQVNKEVLLSRIKDHINTVVSRYRGKIYAWDVVNEAIADDTSTYRKSQLYQIAGEEFIEQAFRYAHAADPKAVLFYNDYNTENPIKREKIYTMLKKLLAKGVPIHGVGLQAHWSVNNPSRSELEKSIELFSSLGLQIQFTELDISVFPGRQGGQLITGEKSLDKTAFTPEMEQQQLEKYKMVFEVFRKYKKHITGVTFWNLSDRYSWLDGRGRKNFPLLFDTDLQPKKAYYEVTRF</sequence>
<dbReference type="SUPFAM" id="SSF51445">
    <property type="entry name" value="(Trans)glycosidases"/>
    <property type="match status" value="1"/>
</dbReference>
<dbReference type="Proteomes" id="UP000532273">
    <property type="component" value="Unassembled WGS sequence"/>
</dbReference>
<keyword evidence="2 6" id="KW-0119">Carbohydrate metabolism</keyword>
<evidence type="ECO:0000313" key="9">
    <source>
        <dbReference type="EMBL" id="MBB4108189.1"/>
    </source>
</evidence>
<evidence type="ECO:0000313" key="10">
    <source>
        <dbReference type="Proteomes" id="UP000532273"/>
    </source>
</evidence>
<dbReference type="InterPro" id="IPR044846">
    <property type="entry name" value="GH10"/>
</dbReference>
<name>A0A7W6P6R5_9SPHI</name>
<comment type="catalytic activity">
    <reaction evidence="6">
        <text>Endohydrolysis of (1-&gt;4)-beta-D-xylosidic linkages in xylans.</text>
        <dbReference type="EC" id="3.2.1.8"/>
    </reaction>
</comment>
<dbReference type="InterPro" id="IPR017853">
    <property type="entry name" value="GH"/>
</dbReference>
<feature type="active site" description="Nucleophile" evidence="5">
    <location>
        <position position="264"/>
    </location>
</feature>
<proteinExistence type="inferred from homology"/>
<comment type="similarity">
    <text evidence="6">Belongs to the glycosyl hydrolase 10 (cellulase F) family.</text>
</comment>
<evidence type="ECO:0000256" key="4">
    <source>
        <dbReference type="ARBA" id="ARBA00023326"/>
    </source>
</evidence>
<dbReference type="EC" id="3.2.1.8" evidence="6"/>
<reference evidence="11" key="2">
    <citation type="journal article" date="2019" name="Int. J. Syst. Evol. Microbiol.">
        <title>The Global Catalogue of Microorganisms (GCM) 10K type strain sequencing project: providing services to taxonomists for standard genome sequencing and annotation.</title>
        <authorList>
            <consortium name="The Broad Institute Genomics Platform"/>
            <consortium name="The Broad Institute Genome Sequencing Center for Infectious Disease"/>
            <person name="Wu L."/>
            <person name="Ma J."/>
        </authorList>
    </citation>
    <scope>NUCLEOTIDE SEQUENCE [LARGE SCALE GENOMIC DNA]</scope>
    <source>
        <strain evidence="11">CGMCC 1.15287</strain>
    </source>
</reference>
<dbReference type="RefSeq" id="WP_183763392.1">
    <property type="nucleotide sequence ID" value="NZ_BMHZ01000001.1"/>
</dbReference>
<dbReference type="PANTHER" id="PTHR31490:SF90">
    <property type="entry name" value="ENDO-1,4-BETA-XYLANASE A"/>
    <property type="match status" value="1"/>
</dbReference>
<protein>
    <recommendedName>
        <fullName evidence="6">Beta-xylanase</fullName>
        <ecNumber evidence="6">3.2.1.8</ecNumber>
    </recommendedName>
</protein>
<gene>
    <name evidence="8" type="ORF">GCM10007422_04790</name>
    <name evidence="9" type="ORF">GGQ60_002170</name>
</gene>
<evidence type="ECO:0000256" key="3">
    <source>
        <dbReference type="ARBA" id="ARBA00023295"/>
    </source>
</evidence>
<reference evidence="8" key="4">
    <citation type="submission" date="2024-05" db="EMBL/GenBank/DDBJ databases">
        <authorList>
            <person name="Sun Q."/>
            <person name="Zhou Y."/>
        </authorList>
    </citation>
    <scope>NUCLEOTIDE SEQUENCE</scope>
    <source>
        <strain evidence="8">CGMCC 1.15287</strain>
    </source>
</reference>
<keyword evidence="9" id="KW-0858">Xylan degradation</keyword>
<evidence type="ECO:0000256" key="6">
    <source>
        <dbReference type="RuleBase" id="RU361174"/>
    </source>
</evidence>
<dbReference type="InterPro" id="IPR031158">
    <property type="entry name" value="GH10_AS"/>
</dbReference>
<evidence type="ECO:0000259" key="7">
    <source>
        <dbReference type="PROSITE" id="PS51760"/>
    </source>
</evidence>
<dbReference type="EMBL" id="JACIEF010000002">
    <property type="protein sequence ID" value="MBB4108189.1"/>
    <property type="molecule type" value="Genomic_DNA"/>
</dbReference>
<evidence type="ECO:0000256" key="5">
    <source>
        <dbReference type="PROSITE-ProRule" id="PRU10061"/>
    </source>
</evidence>
<keyword evidence="4 6" id="KW-0624">Polysaccharide degradation</keyword>
<evidence type="ECO:0000313" key="11">
    <source>
        <dbReference type="Proteomes" id="UP000642938"/>
    </source>
</evidence>
<evidence type="ECO:0000256" key="1">
    <source>
        <dbReference type="ARBA" id="ARBA00022801"/>
    </source>
</evidence>
<dbReference type="Gene3D" id="3.20.20.80">
    <property type="entry name" value="Glycosidases"/>
    <property type="match status" value="1"/>
</dbReference>
<dbReference type="PROSITE" id="PS51760">
    <property type="entry name" value="GH10_2"/>
    <property type="match status" value="1"/>
</dbReference>
<keyword evidence="11" id="KW-1185">Reference proteome</keyword>
<accession>A0A7W6P6R5</accession>
<evidence type="ECO:0000256" key="2">
    <source>
        <dbReference type="ARBA" id="ARBA00023277"/>
    </source>
</evidence>
<dbReference type="PRINTS" id="PR00134">
    <property type="entry name" value="GLHYDRLASE10"/>
</dbReference>
<organism evidence="9 10">
    <name type="scientific">Pedobacter zeae</name>
    <dbReference type="NCBI Taxonomy" id="1737356"/>
    <lineage>
        <taxon>Bacteria</taxon>
        <taxon>Pseudomonadati</taxon>
        <taxon>Bacteroidota</taxon>
        <taxon>Sphingobacteriia</taxon>
        <taxon>Sphingobacteriales</taxon>
        <taxon>Sphingobacteriaceae</taxon>
        <taxon>Pedobacter</taxon>
    </lineage>
</organism>
<dbReference type="InterPro" id="IPR001000">
    <property type="entry name" value="GH10_dom"/>
</dbReference>
<keyword evidence="3 6" id="KW-0326">Glycosidase</keyword>
<reference evidence="8" key="1">
    <citation type="journal article" date="2014" name="Int. J. Syst. Evol. Microbiol.">
        <title>Complete genome of a new Firmicutes species belonging to the dominant human colonic microbiota ('Ruminococcus bicirculans') reveals two chromosomes and a selective capacity to utilize plant glucans.</title>
        <authorList>
            <consortium name="NISC Comparative Sequencing Program"/>
            <person name="Wegmann U."/>
            <person name="Louis P."/>
            <person name="Goesmann A."/>
            <person name="Henrissat B."/>
            <person name="Duncan S.H."/>
            <person name="Flint H.J."/>
        </authorList>
    </citation>
    <scope>NUCLEOTIDE SEQUENCE</scope>
    <source>
        <strain evidence="8">CGMCC 1.15287</strain>
    </source>
</reference>